<name>A0A7H0YFE0_9BACL</name>
<organism evidence="2 3">
    <name type="scientific">Paenibacillus peoriae</name>
    <dbReference type="NCBI Taxonomy" id="59893"/>
    <lineage>
        <taxon>Bacteria</taxon>
        <taxon>Bacillati</taxon>
        <taxon>Bacillota</taxon>
        <taxon>Bacilli</taxon>
        <taxon>Bacillales</taxon>
        <taxon>Paenibacillaceae</taxon>
        <taxon>Paenibacillus</taxon>
    </lineage>
</organism>
<dbReference type="AlphaFoldDB" id="A0A7H0YFE0"/>
<dbReference type="GO" id="GO:0051920">
    <property type="term" value="F:peroxiredoxin activity"/>
    <property type="evidence" value="ECO:0007669"/>
    <property type="project" value="InterPro"/>
</dbReference>
<proteinExistence type="predicted"/>
<dbReference type="InterPro" id="IPR052512">
    <property type="entry name" value="4CMD/NDH-1_regulator"/>
</dbReference>
<dbReference type="InterPro" id="IPR029032">
    <property type="entry name" value="AhpD-like"/>
</dbReference>
<protein>
    <submittedName>
        <fullName evidence="2">Carboxymuconolactone decarboxylase family protein</fullName>
    </submittedName>
</protein>
<sequence>MSDTQKLTAAQRTIGDFSPKIVELTDKVLFGDVWERKELDPRDRSLITVASLITGGNSEQLGFHLSKAKDNGLTEEELIEVITHLAFYAGWPKAMSAITVAKELFAKEN</sequence>
<dbReference type="EMBL" id="CP061172">
    <property type="protein sequence ID" value="QNR69798.1"/>
    <property type="molecule type" value="Genomic_DNA"/>
</dbReference>
<dbReference type="PANTHER" id="PTHR33570:SF9">
    <property type="entry name" value="BLL4600 PROTEIN"/>
    <property type="match status" value="1"/>
</dbReference>
<dbReference type="Gene3D" id="1.20.1290.10">
    <property type="entry name" value="AhpD-like"/>
    <property type="match status" value="1"/>
</dbReference>
<dbReference type="PANTHER" id="PTHR33570">
    <property type="entry name" value="4-CARBOXYMUCONOLACTONE DECARBOXYLASE FAMILY PROTEIN"/>
    <property type="match status" value="1"/>
</dbReference>
<accession>A0A7H0YFE0</accession>
<evidence type="ECO:0000313" key="2">
    <source>
        <dbReference type="EMBL" id="QNR69798.1"/>
    </source>
</evidence>
<dbReference type="RefSeq" id="WP_103049237.1">
    <property type="nucleotide sequence ID" value="NZ_CP061172.1"/>
</dbReference>
<evidence type="ECO:0000313" key="3">
    <source>
        <dbReference type="Proteomes" id="UP000516384"/>
    </source>
</evidence>
<dbReference type="InterPro" id="IPR003779">
    <property type="entry name" value="CMD-like"/>
</dbReference>
<feature type="domain" description="Carboxymuconolactone decarboxylase-like" evidence="1">
    <location>
        <begin position="19"/>
        <end position="103"/>
    </location>
</feature>
<reference evidence="2 3" key="1">
    <citation type="submission" date="2020-09" db="EMBL/GenBank/DDBJ databases">
        <title>Characterization of Paenibacillus peoriae strain ZF390 with broad-spectrum antimicrobial activity as a potential biocontrol agent.</title>
        <authorList>
            <person name="Li L."/>
            <person name="Zhao Y."/>
            <person name="Li B."/>
            <person name="Xie X."/>
        </authorList>
    </citation>
    <scope>NUCLEOTIDE SEQUENCE [LARGE SCALE GENOMIC DNA]</scope>
    <source>
        <strain evidence="2 3">ZF390</strain>
    </source>
</reference>
<dbReference type="Proteomes" id="UP000516384">
    <property type="component" value="Chromosome"/>
</dbReference>
<gene>
    <name evidence="2" type="ORF">IAQ67_12775</name>
</gene>
<dbReference type="SUPFAM" id="SSF69118">
    <property type="entry name" value="AhpD-like"/>
    <property type="match status" value="1"/>
</dbReference>
<evidence type="ECO:0000259" key="1">
    <source>
        <dbReference type="Pfam" id="PF02627"/>
    </source>
</evidence>
<dbReference type="Pfam" id="PF02627">
    <property type="entry name" value="CMD"/>
    <property type="match status" value="1"/>
</dbReference>